<reference evidence="1" key="1">
    <citation type="journal article" date="2023" name="G3 (Bethesda)">
        <title>Whole genome assembly and annotation of the endangered Caribbean coral Acropora cervicornis.</title>
        <authorList>
            <person name="Selwyn J.D."/>
            <person name="Vollmer S.V."/>
        </authorList>
    </citation>
    <scope>NUCLEOTIDE SEQUENCE</scope>
    <source>
        <strain evidence="1">K2</strain>
    </source>
</reference>
<comment type="caution">
    <text evidence="1">The sequence shown here is derived from an EMBL/GenBank/DDBJ whole genome shotgun (WGS) entry which is preliminary data.</text>
</comment>
<protein>
    <submittedName>
        <fullName evidence="1">Uncharacterized protein</fullName>
    </submittedName>
</protein>
<dbReference type="EMBL" id="JARQWQ010000035">
    <property type="protein sequence ID" value="KAK2560609.1"/>
    <property type="molecule type" value="Genomic_DNA"/>
</dbReference>
<name>A0AAD9QG07_ACRCE</name>
<evidence type="ECO:0000313" key="2">
    <source>
        <dbReference type="Proteomes" id="UP001249851"/>
    </source>
</evidence>
<dbReference type="AlphaFoldDB" id="A0AAD9QG07"/>
<dbReference type="Proteomes" id="UP001249851">
    <property type="component" value="Unassembled WGS sequence"/>
</dbReference>
<accession>A0AAD9QG07</accession>
<gene>
    <name evidence="1" type="ORF">P5673_016343</name>
</gene>
<evidence type="ECO:0000313" key="1">
    <source>
        <dbReference type="EMBL" id="KAK2560609.1"/>
    </source>
</evidence>
<keyword evidence="2" id="KW-1185">Reference proteome</keyword>
<reference evidence="1" key="2">
    <citation type="journal article" date="2023" name="Science">
        <title>Genomic signatures of disease resistance in endangered staghorn corals.</title>
        <authorList>
            <person name="Vollmer S.V."/>
            <person name="Selwyn J.D."/>
            <person name="Despard B.A."/>
            <person name="Roesel C.L."/>
        </authorList>
    </citation>
    <scope>NUCLEOTIDE SEQUENCE</scope>
    <source>
        <strain evidence="1">K2</strain>
    </source>
</reference>
<organism evidence="1 2">
    <name type="scientific">Acropora cervicornis</name>
    <name type="common">Staghorn coral</name>
    <dbReference type="NCBI Taxonomy" id="6130"/>
    <lineage>
        <taxon>Eukaryota</taxon>
        <taxon>Metazoa</taxon>
        <taxon>Cnidaria</taxon>
        <taxon>Anthozoa</taxon>
        <taxon>Hexacorallia</taxon>
        <taxon>Scleractinia</taxon>
        <taxon>Astrocoeniina</taxon>
        <taxon>Acroporidae</taxon>
        <taxon>Acropora</taxon>
    </lineage>
</organism>
<proteinExistence type="predicted"/>
<sequence>MSGIFLPLMSGFADAEVTANIFKSLSKHPRANLKAVVLSSIQTKRGNKRYFRPSCEEFGLTVRLRNASALVSRQGTKRRAIVSGL</sequence>